<keyword evidence="3" id="KW-0732">Signal</keyword>
<proteinExistence type="predicted"/>
<dbReference type="InterPro" id="IPR051321">
    <property type="entry name" value="PHA/PHB_synthase"/>
</dbReference>
<reference evidence="6 7" key="1">
    <citation type="submission" date="2018-10" db="EMBL/GenBank/DDBJ databases">
        <title>Xanthobacter tagetidis genome sequencing and assembly.</title>
        <authorList>
            <person name="Maclea K.S."/>
            <person name="Goen A.E."/>
            <person name="Fatima S.A."/>
        </authorList>
    </citation>
    <scope>NUCLEOTIDE SEQUENCE [LARGE SCALE GENOMIC DNA]</scope>
    <source>
        <strain evidence="6 7">ATCC 700314</strain>
    </source>
</reference>
<evidence type="ECO:0000256" key="2">
    <source>
        <dbReference type="ARBA" id="ARBA00023315"/>
    </source>
</evidence>
<dbReference type="InterPro" id="IPR029058">
    <property type="entry name" value="AB_hydrolase_fold"/>
</dbReference>
<dbReference type="GO" id="GO:0016746">
    <property type="term" value="F:acyltransferase activity"/>
    <property type="evidence" value="ECO:0007669"/>
    <property type="project" value="UniProtKB-KW"/>
</dbReference>
<dbReference type="OrthoDB" id="7208816at2"/>
<feature type="chain" id="PRO_5018136242" evidence="3">
    <location>
        <begin position="24"/>
        <end position="645"/>
    </location>
</feature>
<feature type="domain" description="Poly-beta-hydroxybutyrate polymerase N-terminal" evidence="4">
    <location>
        <begin position="157"/>
        <end position="325"/>
    </location>
</feature>
<dbReference type="Proteomes" id="UP000269692">
    <property type="component" value="Unassembled WGS sequence"/>
</dbReference>
<feature type="signal peptide" evidence="3">
    <location>
        <begin position="1"/>
        <end position="23"/>
    </location>
</feature>
<evidence type="ECO:0000313" key="6">
    <source>
        <dbReference type="EMBL" id="RLP76639.1"/>
    </source>
</evidence>
<dbReference type="Gene3D" id="3.40.50.1820">
    <property type="entry name" value="alpha/beta hydrolase"/>
    <property type="match status" value="1"/>
</dbReference>
<organism evidence="6 7">
    <name type="scientific">Xanthobacter tagetidis</name>
    <dbReference type="NCBI Taxonomy" id="60216"/>
    <lineage>
        <taxon>Bacteria</taxon>
        <taxon>Pseudomonadati</taxon>
        <taxon>Pseudomonadota</taxon>
        <taxon>Alphaproteobacteria</taxon>
        <taxon>Hyphomicrobiales</taxon>
        <taxon>Xanthobacteraceae</taxon>
        <taxon>Xanthobacter</taxon>
    </lineage>
</organism>
<feature type="domain" description="Poly-beta-hydroxybutyrate polymerase N-terminal" evidence="5">
    <location>
        <begin position="78"/>
        <end position="119"/>
    </location>
</feature>
<dbReference type="Pfam" id="PF12551">
    <property type="entry name" value="PHBC_N"/>
    <property type="match status" value="1"/>
</dbReference>
<evidence type="ECO:0000313" key="7">
    <source>
        <dbReference type="Proteomes" id="UP000269692"/>
    </source>
</evidence>
<protein>
    <submittedName>
        <fullName evidence="6">Alpha/beta fold hydrolase</fullName>
    </submittedName>
</protein>
<dbReference type="Pfam" id="PF07167">
    <property type="entry name" value="PhaC_N"/>
    <property type="match status" value="1"/>
</dbReference>
<dbReference type="InterPro" id="IPR010941">
    <property type="entry name" value="PhaC_N"/>
</dbReference>
<evidence type="ECO:0000256" key="3">
    <source>
        <dbReference type="SAM" id="SignalP"/>
    </source>
</evidence>
<keyword evidence="7" id="KW-1185">Reference proteome</keyword>
<dbReference type="InterPro" id="IPR022211">
    <property type="entry name" value="PHBC_N"/>
</dbReference>
<evidence type="ECO:0000259" key="4">
    <source>
        <dbReference type="Pfam" id="PF07167"/>
    </source>
</evidence>
<dbReference type="PANTHER" id="PTHR36837:SF5">
    <property type="entry name" value="POLY-3-HYDROXYBUTYRATE SYNTHASE"/>
    <property type="match status" value="1"/>
</dbReference>
<dbReference type="SUPFAM" id="SSF53474">
    <property type="entry name" value="alpha/beta-Hydrolases"/>
    <property type="match status" value="1"/>
</dbReference>
<keyword evidence="6" id="KW-0378">Hydrolase</keyword>
<dbReference type="GO" id="GO:0016787">
    <property type="term" value="F:hydrolase activity"/>
    <property type="evidence" value="ECO:0007669"/>
    <property type="project" value="UniProtKB-KW"/>
</dbReference>
<name>A0A3L7A8J3_9HYPH</name>
<dbReference type="EMBL" id="RCTF01000012">
    <property type="protein sequence ID" value="RLP76639.1"/>
    <property type="molecule type" value="Genomic_DNA"/>
</dbReference>
<accession>A0A3L7A8J3</accession>
<sequence length="645" mass="70538">MPVTQTAPSLLPAAAPAAAPAPAATALTPVPAAPAAPEPAAGAAIPAPWRLPMAGFPALPAFLCPDEEDFESGTAPAAFRAVDRAAAALGARATQGLSPIGMSLAVMDWWMHLAAAPGKQAELAVKAWRKAARFGAYAAASTFDRSLPACIQPLEGDERFSAPSWQDWPFRFWYQGFLLNQQWWHNATQGVPGVSPHNEAVVAFAARQMLDMASPSNSPFTNPEVLKRARQTLGGNFVEGARNLLEDQARKAAGQPPVGAEAFTPGKEVAVTPGEVIYRNHLMELIQYRATTRDVEAEPILIVPAWIMKYYILDLSPQNSLIRYLVDKGHTVFCISWRNVTKEDRDLGFEDYRTLGVMAALDIVSQVVPGQKVHAAGYCLGGTLLAIAAAAMARTGDARLKSMTLFAAQTDFSEPGELQLFVDPSALYALESVMWDQGYLSAGQMAGAFQMLRSNDLVWSRMVREYLMGERAPMNDLMAWNADATRLPYRMHSEYLRKMFLENDLAAGRYQVDGRPVALQNIRVPLFVVGTERDHVAPWTSVYKIHQLADTDVTFVLASGGHNAGIVSEPGHKRRHFRIHDTPHGALHVSPQEWMEQNPPQEGSWWPAWEAWLTAHSSGRIHLPYIGTPGHKVLGPAPGTYVMQR</sequence>
<dbReference type="AlphaFoldDB" id="A0A3L7A8J3"/>
<dbReference type="PANTHER" id="PTHR36837">
    <property type="entry name" value="POLY(3-HYDROXYALKANOATE) POLYMERASE SUBUNIT PHAC"/>
    <property type="match status" value="1"/>
</dbReference>
<keyword evidence="1" id="KW-0808">Transferase</keyword>
<evidence type="ECO:0000256" key="1">
    <source>
        <dbReference type="ARBA" id="ARBA00022679"/>
    </source>
</evidence>
<keyword evidence="2" id="KW-0012">Acyltransferase</keyword>
<comment type="caution">
    <text evidence="6">The sequence shown here is derived from an EMBL/GenBank/DDBJ whole genome shotgun (WGS) entry which is preliminary data.</text>
</comment>
<gene>
    <name evidence="6" type="ORF">D9R14_14685</name>
</gene>
<dbReference type="GO" id="GO:0042619">
    <property type="term" value="P:poly-hydroxybutyrate biosynthetic process"/>
    <property type="evidence" value="ECO:0007669"/>
    <property type="project" value="InterPro"/>
</dbReference>
<evidence type="ECO:0000259" key="5">
    <source>
        <dbReference type="Pfam" id="PF12551"/>
    </source>
</evidence>